<reference evidence="2 3" key="1">
    <citation type="submission" date="2017-10" db="EMBL/GenBank/DDBJ databases">
        <title>Analysis of the genome sequences of Rhizobium populations associated to common bean (phaseolus vulgaris).</title>
        <authorList>
            <person name="Bustos P."/>
            <person name="Santamaria R.I."/>
            <person name="Miranda-Sanchez F."/>
            <person name="Perez-Carrascal O."/>
            <person name="Juarez S."/>
            <person name="Lozano L."/>
            <person name="Martinez-Flores I."/>
            <person name="Vinuesa P."/>
            <person name="Martinez-Romero E."/>
            <person name="Cevallos M.A."/>
            <person name="Romero D."/>
            <person name="Davila G."/>
            <person name="Gonzalez V."/>
        </authorList>
    </citation>
    <scope>NUCLEOTIDE SEQUENCE [LARGE SCALE GENOMIC DNA]</scope>
    <source>
        <strain evidence="2 3">NXT3</strain>
    </source>
</reference>
<accession>A0A2L0H2I9</accession>
<dbReference type="AlphaFoldDB" id="A0A2L0H2I9"/>
<sequence>MKKPPCPAPFLPPSNTPPSGPRQASLRRCLPEPCGTGDLLCGEVVAIPERNISRVGLTKRLRNATDIGSAAVSHLTAMYFGSQLFVADFL</sequence>
<protein>
    <submittedName>
        <fullName evidence="2">Uncharacterized protein</fullName>
    </submittedName>
</protein>
<organism evidence="2 3">
    <name type="scientific">Rhizobium fredii</name>
    <name type="common">Sinorhizobium fredii</name>
    <dbReference type="NCBI Taxonomy" id="380"/>
    <lineage>
        <taxon>Bacteria</taxon>
        <taxon>Pseudomonadati</taxon>
        <taxon>Pseudomonadota</taxon>
        <taxon>Alphaproteobacteria</taxon>
        <taxon>Hyphomicrobiales</taxon>
        <taxon>Rhizobiaceae</taxon>
        <taxon>Sinorhizobium/Ensifer group</taxon>
        <taxon>Sinorhizobium</taxon>
    </lineage>
</organism>
<feature type="region of interest" description="Disordered" evidence="1">
    <location>
        <begin position="1"/>
        <end position="25"/>
    </location>
</feature>
<dbReference type="Proteomes" id="UP000239340">
    <property type="component" value="Chromosome"/>
</dbReference>
<gene>
    <name evidence="2" type="ORF">NXT3_CH01107</name>
</gene>
<evidence type="ECO:0000313" key="3">
    <source>
        <dbReference type="Proteomes" id="UP000239340"/>
    </source>
</evidence>
<proteinExistence type="predicted"/>
<evidence type="ECO:0000256" key="1">
    <source>
        <dbReference type="SAM" id="MobiDB-lite"/>
    </source>
</evidence>
<name>A0A2L0H2I9_RHIFR</name>
<dbReference type="EMBL" id="CP024307">
    <property type="protein sequence ID" value="AUX75701.1"/>
    <property type="molecule type" value="Genomic_DNA"/>
</dbReference>
<feature type="compositionally biased region" description="Pro residues" evidence="1">
    <location>
        <begin position="1"/>
        <end position="20"/>
    </location>
</feature>
<evidence type="ECO:0000313" key="2">
    <source>
        <dbReference type="EMBL" id="AUX75701.1"/>
    </source>
</evidence>